<evidence type="ECO:0000313" key="1">
    <source>
        <dbReference type="EMBL" id="KAG7615263.1"/>
    </source>
</evidence>
<comment type="caution">
    <text evidence="1">The sequence shown here is derived from an EMBL/GenBank/DDBJ whole genome shotgun (WGS) entry which is preliminary data.</text>
</comment>
<proteinExistence type="predicted"/>
<dbReference type="EMBL" id="JAEFBK010000004">
    <property type="protein sequence ID" value="KAG7615263.1"/>
    <property type="molecule type" value="Genomic_DNA"/>
</dbReference>
<sequence length="346" mass="38787">MEFGEQVDQMVEAKLSSRTSHHTRWRISSQCVRSNLEVRKFSRAGQRGGDEYLCRFGGGSRSICAVGDVTVVPGVVVSINTIAADDSHQLLRQLRLVVACFLLDFAPSNVESWSVPDECRLTPRSCRSTLRLGVEWVGLVSRIPGMTSIEHIWRVIVIKLNSTKCKPSMVDMTAFRMNYWVFKTDSVNPNRLDSELAKSASKARKEVKDHGMELIEGAIRFIQTEKAQSQLESDIKRSKLNATLKDKKERLAAFPASPFDPQLYEEFFTESPPLGETGLDWVAGVPITPIPTIKYNSIQPKVPLIVNNDPVMVLNDENVLETAHEPSAEQKLIKDSFVAERIRDGN</sequence>
<reference evidence="1 2" key="1">
    <citation type="submission" date="2020-12" db="EMBL/GenBank/DDBJ databases">
        <title>Concerted genomic and epigenomic changes stabilize Arabidopsis allopolyploids.</title>
        <authorList>
            <person name="Chen Z."/>
        </authorList>
    </citation>
    <scope>NUCLEOTIDE SEQUENCE [LARGE SCALE GENOMIC DNA]</scope>
    <source>
        <strain evidence="1">Allo738</strain>
        <tissue evidence="1">Leaf</tissue>
    </source>
</reference>
<accession>A0A8T2DYU3</accession>
<name>A0A8T2DYU3_9BRAS</name>
<dbReference type="Proteomes" id="UP000694240">
    <property type="component" value="Chromosome 4"/>
</dbReference>
<keyword evidence="2" id="KW-1185">Reference proteome</keyword>
<evidence type="ECO:0000313" key="2">
    <source>
        <dbReference type="Proteomes" id="UP000694240"/>
    </source>
</evidence>
<protein>
    <submittedName>
        <fullName evidence="1">Uncharacterized protein</fullName>
    </submittedName>
</protein>
<organism evidence="1 2">
    <name type="scientific">Arabidopsis thaliana x Arabidopsis arenosa</name>
    <dbReference type="NCBI Taxonomy" id="1240361"/>
    <lineage>
        <taxon>Eukaryota</taxon>
        <taxon>Viridiplantae</taxon>
        <taxon>Streptophyta</taxon>
        <taxon>Embryophyta</taxon>
        <taxon>Tracheophyta</taxon>
        <taxon>Spermatophyta</taxon>
        <taxon>Magnoliopsida</taxon>
        <taxon>eudicotyledons</taxon>
        <taxon>Gunneridae</taxon>
        <taxon>Pentapetalae</taxon>
        <taxon>rosids</taxon>
        <taxon>malvids</taxon>
        <taxon>Brassicales</taxon>
        <taxon>Brassicaceae</taxon>
        <taxon>Camelineae</taxon>
        <taxon>Arabidopsis</taxon>
    </lineage>
</organism>
<gene>
    <name evidence="1" type="ORF">ISN45_At04g007960</name>
</gene>
<dbReference type="AlphaFoldDB" id="A0A8T2DYU3"/>